<evidence type="ECO:0000313" key="1">
    <source>
        <dbReference type="EMBL" id="MBP1894796.1"/>
    </source>
</evidence>
<organism evidence="1 2">
    <name type="scientific">Paenibacillus lactis</name>
    <dbReference type="NCBI Taxonomy" id="228574"/>
    <lineage>
        <taxon>Bacteria</taxon>
        <taxon>Bacillati</taxon>
        <taxon>Bacillota</taxon>
        <taxon>Bacilli</taxon>
        <taxon>Bacillales</taxon>
        <taxon>Paenibacillaceae</taxon>
        <taxon>Paenibacillus</taxon>
    </lineage>
</organism>
<dbReference type="GeneID" id="95408115"/>
<comment type="caution">
    <text evidence="1">The sequence shown here is derived from an EMBL/GenBank/DDBJ whole genome shotgun (WGS) entry which is preliminary data.</text>
</comment>
<reference evidence="1 2" key="1">
    <citation type="submission" date="2021-03" db="EMBL/GenBank/DDBJ databases">
        <title>Genomic Encyclopedia of Type Strains, Phase IV (KMG-IV): sequencing the most valuable type-strain genomes for metagenomic binning, comparative biology and taxonomic classification.</title>
        <authorList>
            <person name="Goeker M."/>
        </authorList>
    </citation>
    <scope>NUCLEOTIDE SEQUENCE [LARGE SCALE GENOMIC DNA]</scope>
    <source>
        <strain evidence="1 2">DSM 15596</strain>
    </source>
</reference>
<evidence type="ECO:0000313" key="2">
    <source>
        <dbReference type="Proteomes" id="UP000706926"/>
    </source>
</evidence>
<proteinExistence type="predicted"/>
<sequence>MTKDLEFTADDLLSPEEIDVILAQLEEEIMKAATRRGGGND</sequence>
<name>A0ABS4FEX2_9BACL</name>
<keyword evidence="2" id="KW-1185">Reference proteome</keyword>
<dbReference type="Proteomes" id="UP000706926">
    <property type="component" value="Unassembled WGS sequence"/>
</dbReference>
<dbReference type="EMBL" id="JAGGKI010000010">
    <property type="protein sequence ID" value="MBP1894796.1"/>
    <property type="molecule type" value="Genomic_DNA"/>
</dbReference>
<gene>
    <name evidence="1" type="ORF">J2Z18_003902</name>
</gene>
<accession>A0ABS4FEX2</accession>
<protein>
    <submittedName>
        <fullName evidence="1">Uncharacterized protein</fullName>
    </submittedName>
</protein>
<dbReference type="RefSeq" id="WP_276825062.1">
    <property type="nucleotide sequence ID" value="NZ_CP139098.1"/>
</dbReference>